<keyword evidence="1 11" id="KW-0540">Nuclease</keyword>
<evidence type="ECO:0000256" key="9">
    <source>
        <dbReference type="ARBA" id="ARBA00023204"/>
    </source>
</evidence>
<dbReference type="Pfam" id="PF01870">
    <property type="entry name" value="Hjc"/>
    <property type="match status" value="1"/>
</dbReference>
<dbReference type="CDD" id="cd00523">
    <property type="entry name" value="Holliday_junction_resolvase"/>
    <property type="match status" value="1"/>
</dbReference>
<evidence type="ECO:0000256" key="11">
    <source>
        <dbReference type="HAMAP-Rule" id="MF_01490"/>
    </source>
</evidence>
<keyword evidence="5 11" id="KW-0378">Hydrolase</keyword>
<dbReference type="PANTHER" id="PTHR39651:SF1">
    <property type="entry name" value="HOLLIDAY JUNCTION RESOLVASE HJC"/>
    <property type="match status" value="1"/>
</dbReference>
<dbReference type="Proteomes" id="UP001492541">
    <property type="component" value="Chromosome"/>
</dbReference>
<keyword evidence="9 11" id="KW-0234">DNA repair</keyword>
<evidence type="ECO:0000256" key="4">
    <source>
        <dbReference type="ARBA" id="ARBA00022763"/>
    </source>
</evidence>
<dbReference type="PANTHER" id="PTHR39651">
    <property type="entry name" value="HOLLIDAY JUNCTION RESOLVASE HJC"/>
    <property type="match status" value="1"/>
</dbReference>
<dbReference type="NCBIfam" id="NF040854">
    <property type="entry name" value="Hol_resolv_Hjc"/>
    <property type="match status" value="1"/>
</dbReference>
<keyword evidence="7 11" id="KW-0238">DNA-binding</keyword>
<accession>A0ABZ3H4H4</accession>
<evidence type="ECO:0000256" key="10">
    <source>
        <dbReference type="ARBA" id="ARBA00029354"/>
    </source>
</evidence>
<name>A0ABZ3H4H4_GEOAI</name>
<evidence type="ECO:0000256" key="3">
    <source>
        <dbReference type="ARBA" id="ARBA00022759"/>
    </source>
</evidence>
<feature type="active site" evidence="11">
    <location>
        <position position="31"/>
    </location>
</feature>
<proteinExistence type="inferred from homology"/>
<feature type="site" description="Transition state stabilizer" evidence="11">
    <location>
        <position position="55"/>
    </location>
</feature>
<comment type="similarity">
    <text evidence="11">Belongs to the Holliday junction resolvase Hjc family.</text>
</comment>
<keyword evidence="2 11" id="KW-0479">Metal-binding</keyword>
<reference evidence="12 13" key="1">
    <citation type="submission" date="2021-11" db="EMBL/GenBank/DDBJ databases">
        <title>Whole genome of Geoglobus acetivorans.</title>
        <authorList>
            <person name="Liu D."/>
        </authorList>
    </citation>
    <scope>NUCLEOTIDE SEQUENCE [LARGE SCALE GENOMIC DNA]</scope>
    <source>
        <strain evidence="12 13">SBH6</strain>
    </source>
</reference>
<dbReference type="GeneID" id="90448733"/>
<feature type="binding site" evidence="11">
    <location>
        <position position="40"/>
    </location>
    <ligand>
        <name>Mg(2+)</name>
        <dbReference type="ChEBI" id="CHEBI:18420"/>
    </ligand>
</feature>
<dbReference type="HAMAP" id="MF_01490">
    <property type="entry name" value="HJ_Resolv_Hjc"/>
    <property type="match status" value="1"/>
</dbReference>
<feature type="binding site" evidence="11">
    <location>
        <position position="11"/>
    </location>
    <ligand>
        <name>Mg(2+)</name>
        <dbReference type="ChEBI" id="CHEBI:18420"/>
    </ligand>
</feature>
<organism evidence="12 13">
    <name type="scientific">Geoglobus acetivorans</name>
    <dbReference type="NCBI Taxonomy" id="565033"/>
    <lineage>
        <taxon>Archaea</taxon>
        <taxon>Methanobacteriati</taxon>
        <taxon>Methanobacteriota</taxon>
        <taxon>Archaeoglobi</taxon>
        <taxon>Archaeoglobales</taxon>
        <taxon>Archaeoglobaceae</taxon>
        <taxon>Geoglobus</taxon>
    </lineage>
</organism>
<evidence type="ECO:0000256" key="5">
    <source>
        <dbReference type="ARBA" id="ARBA00022801"/>
    </source>
</evidence>
<dbReference type="InterPro" id="IPR011335">
    <property type="entry name" value="Restrct_endonuc-II-like"/>
</dbReference>
<evidence type="ECO:0000256" key="6">
    <source>
        <dbReference type="ARBA" id="ARBA00022842"/>
    </source>
</evidence>
<keyword evidence="6 11" id="KW-0460">Magnesium</keyword>
<dbReference type="RefSeq" id="WP_346297687.1">
    <property type="nucleotide sequence ID" value="NZ_CP087714.1"/>
</dbReference>
<keyword evidence="3 11" id="KW-0255">Endonuclease</keyword>
<dbReference type="EMBL" id="CP087714">
    <property type="protein sequence ID" value="XAT64463.1"/>
    <property type="molecule type" value="Genomic_DNA"/>
</dbReference>
<comment type="function">
    <text evidence="11">A structure-specific endonuclease that resolves Holliday junction (HJ) intermediates during genetic recombination. Cleaves 4-way DNA junctions introducing paired nicks in opposing strands, leaving a 5'-terminal phosphate and a 3'-terminal hydroxyl group that are subsequently ligated to produce recombinant products.</text>
</comment>
<feature type="binding site" evidence="11">
    <location>
        <position position="53"/>
    </location>
    <ligand>
        <name>Mg(2+)</name>
        <dbReference type="ChEBI" id="CHEBI:18420"/>
    </ligand>
</feature>
<comment type="catalytic activity">
    <reaction evidence="10 11">
        <text>Endonucleolytic cleavage at a junction such as a reciprocal single-stranded crossover between two homologous DNA duplexes (Holliday junction).</text>
        <dbReference type="EC" id="3.1.21.10"/>
    </reaction>
</comment>
<dbReference type="InterPro" id="IPR014428">
    <property type="entry name" value="Hjc_arc"/>
</dbReference>
<keyword evidence="4 11" id="KW-0227">DNA damage</keyword>
<evidence type="ECO:0000256" key="7">
    <source>
        <dbReference type="ARBA" id="ARBA00023125"/>
    </source>
</evidence>
<gene>
    <name evidence="11" type="primary">hjc</name>
    <name evidence="12" type="ORF">LPQ35_03570</name>
</gene>
<comment type="cofactor">
    <cofactor evidence="11">
        <name>Mg(2+)</name>
        <dbReference type="ChEBI" id="CHEBI:18420"/>
    </cofactor>
    <text evidence="11">Binds 1 Mg(2+) ion per subunit.</text>
</comment>
<evidence type="ECO:0000256" key="2">
    <source>
        <dbReference type="ARBA" id="ARBA00022723"/>
    </source>
</evidence>
<sequence length="134" mass="15629">MTMKRKGTHYERELVHLLWDEGFAAIRSAGSGSMQYPSPDILAGNGAIFLAIEVKVREKLPLYISAEKLRELVMFSNLFGAKPIIALKIKKEKWRFFELEMLEETKKGYKITQKKFFEGKELGEILNKYRQERL</sequence>
<keyword evidence="8 11" id="KW-0233">DNA recombination</keyword>
<dbReference type="EC" id="3.1.21.10" evidence="11"/>
<dbReference type="InterPro" id="IPR011856">
    <property type="entry name" value="tRNA_endonuc-like_dom_sf"/>
</dbReference>
<protein>
    <recommendedName>
        <fullName evidence="11">Crossover junction endodeoxyribonuclease Hjc</fullName>
        <shortName evidence="11">Hjc</shortName>
        <ecNumber evidence="11">3.1.21.10</ecNumber>
    </recommendedName>
    <alternativeName>
        <fullName evidence="11">Holliday junction resolvase Hjc</fullName>
    </alternativeName>
</protein>
<evidence type="ECO:0000313" key="13">
    <source>
        <dbReference type="Proteomes" id="UP001492541"/>
    </source>
</evidence>
<comment type="subunit">
    <text evidence="11">Homodimer.</text>
</comment>
<dbReference type="PIRSF" id="PIRSF004985">
    <property type="entry name" value="Hlld_jn_rslvs_ar"/>
    <property type="match status" value="1"/>
</dbReference>
<evidence type="ECO:0000256" key="1">
    <source>
        <dbReference type="ARBA" id="ARBA00022722"/>
    </source>
</evidence>
<evidence type="ECO:0000313" key="12">
    <source>
        <dbReference type="EMBL" id="XAT64463.1"/>
    </source>
</evidence>
<keyword evidence="13" id="KW-1185">Reference proteome</keyword>
<dbReference type="InterPro" id="IPR002732">
    <property type="entry name" value="Hjc"/>
</dbReference>
<dbReference type="SUPFAM" id="SSF52980">
    <property type="entry name" value="Restriction endonuclease-like"/>
    <property type="match status" value="1"/>
</dbReference>
<evidence type="ECO:0000256" key="8">
    <source>
        <dbReference type="ARBA" id="ARBA00023172"/>
    </source>
</evidence>
<dbReference type="Gene3D" id="3.40.1350.10">
    <property type="match status" value="1"/>
</dbReference>